<dbReference type="EMBL" id="LBFI01000002">
    <property type="protein sequence ID" value="KKM47231.1"/>
    <property type="molecule type" value="Genomic_DNA"/>
</dbReference>
<sequence>MSDAADLAPDLLHTLEEVAEALSAMAVGDPEPYRRCWADTNDSTLYGAFGTIERGRESIDETLGWVAGRFANGELAPHYDVIHAYGDLAYTVAREVGTAQLDGAEPKPIMIRVTHIYRRIEGRGWCIVHRHGDHPPELER</sequence>
<name>A0A0U1PVU4_9MICO</name>
<evidence type="ECO:0000313" key="4">
    <source>
        <dbReference type="Proteomes" id="UP000052979"/>
    </source>
</evidence>
<dbReference type="RefSeq" id="WP_027692253.1">
    <property type="nucleotide sequence ID" value="NZ_CP010848.1"/>
</dbReference>
<reference evidence="3 5" key="2">
    <citation type="submission" date="2018-02" db="EMBL/GenBank/DDBJ databases">
        <title>Bacteriophage NCPPB3778 and a type I-E CRISPR drive the evolution of the US Biological Select Agent, Rathayibacter toxicus.</title>
        <authorList>
            <person name="Davis E.W.II."/>
            <person name="Tabima J.F."/>
            <person name="Weisberg A.J."/>
            <person name="Lopes L.D."/>
            <person name="Wiseman M.S."/>
            <person name="Wiseman M.S."/>
            <person name="Pupko T."/>
            <person name="Belcher M.S."/>
            <person name="Sechler A.J."/>
            <person name="Tancos M.A."/>
            <person name="Schroeder B.K."/>
            <person name="Murray T.D."/>
            <person name="Luster D.G."/>
            <person name="Schneider W.L."/>
            <person name="Rogers E."/>
            <person name="Andreote F.D."/>
            <person name="Grunwald N.J."/>
            <person name="Putnam M.L."/>
            <person name="Chang J.H."/>
        </authorList>
    </citation>
    <scope>NUCLEOTIDE SEQUENCE [LARGE SCALE GENOMIC DNA]</scope>
    <source>
        <strain evidence="3 5">FH99</strain>
    </source>
</reference>
<dbReference type="Gene3D" id="3.10.450.50">
    <property type="match status" value="1"/>
</dbReference>
<comment type="caution">
    <text evidence="2">The sequence shown here is derived from an EMBL/GenBank/DDBJ whole genome shotgun (WGS) entry which is preliminary data.</text>
</comment>
<protein>
    <submittedName>
        <fullName evidence="3">Nuclear transport factor 2 family protein</fullName>
    </submittedName>
</protein>
<dbReference type="Proteomes" id="UP000237966">
    <property type="component" value="Unassembled WGS sequence"/>
</dbReference>
<dbReference type="AlphaFoldDB" id="A0A0U1PVU4"/>
<dbReference type="KEGG" id="rtc:APU90_05235"/>
<dbReference type="InterPro" id="IPR032710">
    <property type="entry name" value="NTF2-like_dom_sf"/>
</dbReference>
<dbReference type="SUPFAM" id="SSF54427">
    <property type="entry name" value="NTF2-like"/>
    <property type="match status" value="1"/>
</dbReference>
<feature type="domain" description="DUF4440" evidence="1">
    <location>
        <begin position="20"/>
        <end position="126"/>
    </location>
</feature>
<dbReference type="Proteomes" id="UP000052979">
    <property type="component" value="Unassembled WGS sequence"/>
</dbReference>
<dbReference type="OrthoDB" id="1551077at2"/>
<dbReference type="STRING" id="145458.APU90_05235"/>
<evidence type="ECO:0000313" key="5">
    <source>
        <dbReference type="Proteomes" id="UP000237966"/>
    </source>
</evidence>
<evidence type="ECO:0000259" key="1">
    <source>
        <dbReference type="Pfam" id="PF14534"/>
    </source>
</evidence>
<evidence type="ECO:0000313" key="2">
    <source>
        <dbReference type="EMBL" id="KKM47231.1"/>
    </source>
</evidence>
<dbReference type="InterPro" id="IPR027843">
    <property type="entry name" value="DUF4440"/>
</dbReference>
<reference evidence="2 4" key="1">
    <citation type="submission" date="2015-04" db="EMBL/GenBank/DDBJ databases">
        <title>Draft genome sequence of Rathayibacter toxicus strain FH-142 (AKA 70134 or CS 32), a Western Australian isolate.</title>
        <authorList>
            <consortium name="Consortium for Microbial Forensics and Genomics (microFORGE)"/>
            <person name="Knight B.M."/>
            <person name="Roberts D.P."/>
            <person name="Lin D."/>
            <person name="Hari K."/>
            <person name="Fletcher J."/>
            <person name="Melcher U."/>
            <person name="Blagden T."/>
            <person name="Luster D.G."/>
            <person name="Sechler A.J."/>
            <person name="Schneider W.L."/>
            <person name="Winegar R.A."/>
        </authorList>
    </citation>
    <scope>NUCLEOTIDE SEQUENCE [LARGE SCALE GENOMIC DNA]</scope>
    <source>
        <strain evidence="2 4">FH142</strain>
    </source>
</reference>
<organism evidence="2 4">
    <name type="scientific">Rathayibacter toxicus</name>
    <dbReference type="NCBI Taxonomy" id="145458"/>
    <lineage>
        <taxon>Bacteria</taxon>
        <taxon>Bacillati</taxon>
        <taxon>Actinomycetota</taxon>
        <taxon>Actinomycetes</taxon>
        <taxon>Micrococcales</taxon>
        <taxon>Microbacteriaceae</taxon>
        <taxon>Rathayibacter</taxon>
    </lineage>
</organism>
<dbReference type="Pfam" id="PF14534">
    <property type="entry name" value="DUF4440"/>
    <property type="match status" value="1"/>
</dbReference>
<gene>
    <name evidence="3" type="ORF">C5C51_00995</name>
    <name evidence="2" type="ORF">VT73_00590</name>
</gene>
<dbReference type="eggNOG" id="COG4319">
    <property type="taxonomic scope" value="Bacteria"/>
</dbReference>
<dbReference type="GeneID" id="93668112"/>
<dbReference type="PATRIC" id="fig|145458.8.peg.507"/>
<proteinExistence type="predicted"/>
<evidence type="ECO:0000313" key="3">
    <source>
        <dbReference type="EMBL" id="PPI16835.1"/>
    </source>
</evidence>
<dbReference type="EMBL" id="PSWU01000002">
    <property type="protein sequence ID" value="PPI16835.1"/>
    <property type="molecule type" value="Genomic_DNA"/>
</dbReference>
<keyword evidence="4" id="KW-1185">Reference proteome</keyword>
<accession>A0A0U1PVU4</accession>